<feature type="repeat" description="WD" evidence="3">
    <location>
        <begin position="107"/>
        <end position="141"/>
    </location>
</feature>
<dbReference type="InterPro" id="IPR011600">
    <property type="entry name" value="Pept_C14_caspase"/>
</dbReference>
<organism evidence="6 7">
    <name type="scientific">Leptospira semungkisensis</name>
    <dbReference type="NCBI Taxonomy" id="2484985"/>
    <lineage>
        <taxon>Bacteria</taxon>
        <taxon>Pseudomonadati</taxon>
        <taxon>Spirochaetota</taxon>
        <taxon>Spirochaetia</taxon>
        <taxon>Leptospirales</taxon>
        <taxon>Leptospiraceae</taxon>
        <taxon>Leptospira</taxon>
    </lineage>
</organism>
<evidence type="ECO:0000256" key="3">
    <source>
        <dbReference type="PROSITE-ProRule" id="PRU00221"/>
    </source>
</evidence>
<dbReference type="Gene3D" id="3.40.50.1460">
    <property type="match status" value="1"/>
</dbReference>
<dbReference type="SUPFAM" id="SSF50978">
    <property type="entry name" value="WD40 repeat-like"/>
    <property type="match status" value="1"/>
</dbReference>
<keyword evidence="2" id="KW-0677">Repeat</keyword>
<evidence type="ECO:0000256" key="4">
    <source>
        <dbReference type="SAM" id="SignalP"/>
    </source>
</evidence>
<evidence type="ECO:0000313" key="6">
    <source>
        <dbReference type="EMBL" id="TGJ99728.1"/>
    </source>
</evidence>
<dbReference type="PROSITE" id="PS00678">
    <property type="entry name" value="WD_REPEATS_1"/>
    <property type="match status" value="2"/>
</dbReference>
<dbReference type="SUPFAM" id="SSF52129">
    <property type="entry name" value="Caspase-like"/>
    <property type="match status" value="1"/>
</dbReference>
<dbReference type="InterPro" id="IPR029030">
    <property type="entry name" value="Caspase-like_dom_sf"/>
</dbReference>
<dbReference type="Pfam" id="PF00400">
    <property type="entry name" value="WD40"/>
    <property type="match status" value="5"/>
</dbReference>
<evidence type="ECO:0000256" key="1">
    <source>
        <dbReference type="ARBA" id="ARBA00022574"/>
    </source>
</evidence>
<proteinExistence type="predicted"/>
<feature type="repeat" description="WD" evidence="3">
    <location>
        <begin position="230"/>
        <end position="266"/>
    </location>
</feature>
<sequence>MRIFFLAACFILSAGLLALDNPFHPAWKESSAITAFTDLGNGSIATGLENKTVLVWNLTNRKFKALTSNTSIISSIAYSNPSGKIAYQSDESKIKILSPDLETNLEIPNSLGSITSLDFSPDGLRLLGGDENGRVRIWDLSGKMRANFQAHSLSITSIQFSPDGKSFLTASEDGTAVLWSLEGTQIKILDTRESPILCAKISKDGLKVATGGDDGKIREITIENGKKNEIGQHTSSVRSITYSKNGKFILSSSEDLTAKIWDTKAGLKAVLSGHSDTVNQAIFINNEKQVLTGSDDGTQKIFDTNGKELANIVLTDKGKIVFDPSGGFDYDSEFLESYFYFNTENTDVHSGLDSFYSLFFSPGLIQKIFHGRLETRPSVSDLINTSPPPKVDIRLEPSPDRETVSISVKACDEGGGVGDLYLYHNDSLVSLETSRAIRLIPGDNCIHKTFSPDLSSGENYFRVSSASKAGIVGYSKMVSFHKTLSESKLPKLHLVLLAVDDYKGKSMDLRYAVKDALALSNAEAFKKKNIFSSTKIYTAYDAKANKKGILSIFEEVAKESAPEDLLLVFIAGHGANKDGKFYFLTSNFDPENPNYSENGFSQEDFVSSIAKVNATRKLLIFDTCDSGGEWTTQFKELGNLAKSAGLCVIASTLEKEDAYESSALEHGVFTTALLEGLGGRANTNGKITASGLISYINLRVPEIAKSVIKKEQFPYSSQRGRDFVIAE</sequence>
<dbReference type="PROSITE" id="PS50082">
    <property type="entry name" value="WD_REPEATS_2"/>
    <property type="match status" value="4"/>
</dbReference>
<dbReference type="AlphaFoldDB" id="A0A4V3JAW0"/>
<feature type="domain" description="Peptidase C14 caspase" evidence="5">
    <location>
        <begin position="496"/>
        <end position="718"/>
    </location>
</feature>
<evidence type="ECO:0000259" key="5">
    <source>
        <dbReference type="Pfam" id="PF00656"/>
    </source>
</evidence>
<feature type="signal peptide" evidence="4">
    <location>
        <begin position="1"/>
        <end position="18"/>
    </location>
</feature>
<keyword evidence="7" id="KW-1185">Reference proteome</keyword>
<gene>
    <name evidence="6" type="ORF">EHO59_18045</name>
</gene>
<dbReference type="GO" id="GO:0004197">
    <property type="term" value="F:cysteine-type endopeptidase activity"/>
    <property type="evidence" value="ECO:0007669"/>
    <property type="project" value="InterPro"/>
</dbReference>
<dbReference type="Gene3D" id="2.130.10.10">
    <property type="entry name" value="YVTN repeat-like/Quinoprotein amine dehydrogenase"/>
    <property type="match status" value="2"/>
</dbReference>
<dbReference type="OrthoDB" id="310550at2"/>
<evidence type="ECO:0000313" key="7">
    <source>
        <dbReference type="Proteomes" id="UP000297453"/>
    </source>
</evidence>
<protein>
    <recommendedName>
        <fullName evidence="5">Peptidase C14 caspase domain-containing protein</fullName>
    </recommendedName>
</protein>
<dbReference type="PROSITE" id="PS50294">
    <property type="entry name" value="WD_REPEATS_REGION"/>
    <property type="match status" value="3"/>
</dbReference>
<feature type="chain" id="PRO_5020308437" description="Peptidase C14 caspase domain-containing protein" evidence="4">
    <location>
        <begin position="19"/>
        <end position="727"/>
    </location>
</feature>
<evidence type="ECO:0000256" key="2">
    <source>
        <dbReference type="ARBA" id="ARBA00022737"/>
    </source>
</evidence>
<dbReference type="InterPro" id="IPR001680">
    <property type="entry name" value="WD40_rpt"/>
</dbReference>
<accession>A0A4V3JAW0</accession>
<dbReference type="InterPro" id="IPR015943">
    <property type="entry name" value="WD40/YVTN_repeat-like_dom_sf"/>
</dbReference>
<comment type="caution">
    <text evidence="6">The sequence shown here is derived from an EMBL/GenBank/DDBJ whole genome shotgun (WGS) entry which is preliminary data.</text>
</comment>
<name>A0A4V3JAW0_9LEPT</name>
<dbReference type="Pfam" id="PF00656">
    <property type="entry name" value="Peptidase_C14"/>
    <property type="match status" value="1"/>
</dbReference>
<dbReference type="Proteomes" id="UP000297453">
    <property type="component" value="Unassembled WGS sequence"/>
</dbReference>
<dbReference type="SUPFAM" id="SSF69304">
    <property type="entry name" value="Tricorn protease N-terminal domain"/>
    <property type="match status" value="1"/>
</dbReference>
<feature type="repeat" description="WD" evidence="3">
    <location>
        <begin position="148"/>
        <end position="182"/>
    </location>
</feature>
<dbReference type="RefSeq" id="WP_135589820.1">
    <property type="nucleotide sequence ID" value="NZ_RQEP01000019.1"/>
</dbReference>
<reference evidence="6" key="1">
    <citation type="journal article" date="2019" name="PLoS Negl. Trop. Dis.">
        <title>Revisiting the worldwide diversity of Leptospira species in the environment.</title>
        <authorList>
            <person name="Vincent A.T."/>
            <person name="Schiettekatte O."/>
            <person name="Bourhy P."/>
            <person name="Veyrier F.J."/>
            <person name="Picardeau M."/>
        </authorList>
    </citation>
    <scope>NUCLEOTIDE SEQUENCE [LARGE SCALE GENOMIC DNA]</scope>
    <source>
        <strain evidence="6">SSS9</strain>
    </source>
</reference>
<dbReference type="PANTHER" id="PTHR22847">
    <property type="entry name" value="WD40 REPEAT PROTEIN"/>
    <property type="match status" value="1"/>
</dbReference>
<feature type="repeat" description="WD" evidence="3">
    <location>
        <begin position="271"/>
        <end position="312"/>
    </location>
</feature>
<dbReference type="InterPro" id="IPR019775">
    <property type="entry name" value="WD40_repeat_CS"/>
</dbReference>
<dbReference type="InterPro" id="IPR036322">
    <property type="entry name" value="WD40_repeat_dom_sf"/>
</dbReference>
<dbReference type="GO" id="GO:0006508">
    <property type="term" value="P:proteolysis"/>
    <property type="evidence" value="ECO:0007669"/>
    <property type="project" value="InterPro"/>
</dbReference>
<dbReference type="SMART" id="SM00320">
    <property type="entry name" value="WD40"/>
    <property type="match status" value="7"/>
</dbReference>
<dbReference type="PANTHER" id="PTHR22847:SF637">
    <property type="entry name" value="WD REPEAT DOMAIN 5B"/>
    <property type="match status" value="1"/>
</dbReference>
<keyword evidence="1 3" id="KW-0853">WD repeat</keyword>
<keyword evidence="4" id="KW-0732">Signal</keyword>
<dbReference type="EMBL" id="RQEP01000019">
    <property type="protein sequence ID" value="TGJ99728.1"/>
    <property type="molecule type" value="Genomic_DNA"/>
</dbReference>
<dbReference type="CDD" id="cd00200">
    <property type="entry name" value="WD40"/>
    <property type="match status" value="1"/>
</dbReference>